<dbReference type="SMART" id="SM00529">
    <property type="entry name" value="HTH_DTXR"/>
    <property type="match status" value="1"/>
</dbReference>
<dbReference type="PANTHER" id="PTHR33238:SF11">
    <property type="entry name" value="TRANSCRIPTIONAL REGULATOR MNTR"/>
    <property type="match status" value="1"/>
</dbReference>
<evidence type="ECO:0000256" key="11">
    <source>
        <dbReference type="ARBA" id="ARBA00023211"/>
    </source>
</evidence>
<dbReference type="Gene3D" id="1.10.10.10">
    <property type="entry name" value="Winged helix-like DNA-binding domain superfamily/Winged helix DNA-binding domain"/>
    <property type="match status" value="1"/>
</dbReference>
<keyword evidence="5" id="KW-0963">Cytoplasm</keyword>
<dbReference type="Pfam" id="PF04023">
    <property type="entry name" value="FeoA"/>
    <property type="match status" value="1"/>
</dbReference>
<dbReference type="InterPro" id="IPR022687">
    <property type="entry name" value="HTH_DTXR"/>
</dbReference>
<dbReference type="PROSITE" id="PS50944">
    <property type="entry name" value="HTH_DTXR"/>
    <property type="match status" value="1"/>
</dbReference>
<dbReference type="InterPro" id="IPR022689">
    <property type="entry name" value="Iron_dep_repressor"/>
</dbReference>
<evidence type="ECO:0000259" key="14">
    <source>
        <dbReference type="PROSITE" id="PS50944"/>
    </source>
</evidence>
<dbReference type="GO" id="GO:0046914">
    <property type="term" value="F:transition metal ion binding"/>
    <property type="evidence" value="ECO:0007669"/>
    <property type="project" value="InterPro"/>
</dbReference>
<dbReference type="GO" id="GO:0003700">
    <property type="term" value="F:DNA-binding transcription factor activity"/>
    <property type="evidence" value="ECO:0007669"/>
    <property type="project" value="InterPro"/>
</dbReference>
<comment type="similarity">
    <text evidence="2">Belongs to the DtxR/MntR family.</text>
</comment>
<dbReference type="Gene3D" id="1.10.60.10">
    <property type="entry name" value="Iron dependent repressor, metal binding and dimerisation domain"/>
    <property type="match status" value="1"/>
</dbReference>
<dbReference type="GO" id="GO:0003677">
    <property type="term" value="F:DNA binding"/>
    <property type="evidence" value="ECO:0007669"/>
    <property type="project" value="UniProtKB-KW"/>
</dbReference>
<dbReference type="AlphaFoldDB" id="A0AAU7BRB7"/>
<dbReference type="Pfam" id="PF01325">
    <property type="entry name" value="Fe_dep_repress"/>
    <property type="match status" value="1"/>
</dbReference>
<dbReference type="GO" id="GO:0005737">
    <property type="term" value="C:cytoplasm"/>
    <property type="evidence" value="ECO:0007669"/>
    <property type="project" value="UniProtKB-SubCell"/>
</dbReference>
<keyword evidence="10" id="KW-0804">Transcription</keyword>
<evidence type="ECO:0000256" key="10">
    <source>
        <dbReference type="ARBA" id="ARBA00023163"/>
    </source>
</evidence>
<evidence type="ECO:0000256" key="4">
    <source>
        <dbReference type="ARBA" id="ARBA00022386"/>
    </source>
</evidence>
<evidence type="ECO:0000256" key="2">
    <source>
        <dbReference type="ARBA" id="ARBA00007871"/>
    </source>
</evidence>
<evidence type="ECO:0000256" key="3">
    <source>
        <dbReference type="ARBA" id="ARBA00011738"/>
    </source>
</evidence>
<comment type="subunit">
    <text evidence="3">Homodimer.</text>
</comment>
<evidence type="ECO:0000256" key="9">
    <source>
        <dbReference type="ARBA" id="ARBA00023159"/>
    </source>
</evidence>
<reference evidence="15" key="1">
    <citation type="submission" date="2024-05" db="EMBL/GenBank/DDBJ databases">
        <title>Pontimicrobium maritimus sp. nov., isolated form sea water.</title>
        <authorList>
            <person name="Muhammad N."/>
            <person name="Vuong T.Q."/>
            <person name="Han H.L."/>
            <person name="Kim S.-G."/>
        </authorList>
    </citation>
    <scope>NUCLEOTIDE SEQUENCE</scope>
    <source>
        <strain evidence="15">SW4</strain>
    </source>
</reference>
<evidence type="ECO:0000256" key="5">
    <source>
        <dbReference type="ARBA" id="ARBA00022490"/>
    </source>
</evidence>
<evidence type="ECO:0000256" key="1">
    <source>
        <dbReference type="ARBA" id="ARBA00004496"/>
    </source>
</evidence>
<dbReference type="EMBL" id="CP157199">
    <property type="protein sequence ID" value="XBG60905.1"/>
    <property type="molecule type" value="Genomic_DNA"/>
</dbReference>
<dbReference type="RefSeq" id="WP_347923133.1">
    <property type="nucleotide sequence ID" value="NZ_CP157199.1"/>
</dbReference>
<evidence type="ECO:0000256" key="6">
    <source>
        <dbReference type="ARBA" id="ARBA00022491"/>
    </source>
</evidence>
<dbReference type="Gene3D" id="2.30.30.90">
    <property type="match status" value="1"/>
</dbReference>
<evidence type="ECO:0000313" key="15">
    <source>
        <dbReference type="EMBL" id="XBG60905.1"/>
    </source>
</evidence>
<name>A0AAU7BRB7_9FLAO</name>
<feature type="domain" description="HTH dtxR-type" evidence="14">
    <location>
        <begin position="1"/>
        <end position="64"/>
    </location>
</feature>
<proteinExistence type="inferred from homology"/>
<keyword evidence="11" id="KW-0464">Manganese</keyword>
<evidence type="ECO:0000256" key="7">
    <source>
        <dbReference type="ARBA" id="ARBA00023015"/>
    </source>
</evidence>
<dbReference type="SUPFAM" id="SSF46785">
    <property type="entry name" value="Winged helix' DNA-binding domain"/>
    <property type="match status" value="1"/>
</dbReference>
<dbReference type="InterPro" id="IPR036421">
    <property type="entry name" value="Fe_dep_repressor_sf"/>
</dbReference>
<evidence type="ECO:0000256" key="12">
    <source>
        <dbReference type="ARBA" id="ARBA00025185"/>
    </source>
</evidence>
<dbReference type="InterPro" id="IPR001367">
    <property type="entry name" value="Fe_dep_repressor"/>
</dbReference>
<dbReference type="SMART" id="SM00899">
    <property type="entry name" value="FeoA"/>
    <property type="match status" value="1"/>
</dbReference>
<dbReference type="InterPro" id="IPR036388">
    <property type="entry name" value="WH-like_DNA-bd_sf"/>
</dbReference>
<sequence>MVTLSEENYLKAIYHLGKQGNEAVSTNAIAEKIDTRASSVTDMIKKLAEKELANYIKYQGVSLTETGRITATSVIRKHRLWETFLVKKLNFSWDEVHEIAEQLEHIKSEKLIDKLDNFLENPTHDPHGDPIPDKNGNYTKIKSKSILDIETGSQGVLSSVKDSSKAFLKYLNKNELALGDTIKIIDFEPFDDSFTIETNSKTMTISKDVAENLYLSL</sequence>
<dbReference type="InterPro" id="IPR038157">
    <property type="entry name" value="FeoA_core_dom"/>
</dbReference>
<keyword evidence="8" id="KW-0238">DNA-binding</keyword>
<dbReference type="InterPro" id="IPR036390">
    <property type="entry name" value="WH_DNA-bd_sf"/>
</dbReference>
<comment type="function">
    <text evidence="12">In the presence of manganese, represses expression of mntH and mntS. Up-regulates expression of mntP.</text>
</comment>
<keyword evidence="7" id="KW-0805">Transcription regulation</keyword>
<dbReference type="GO" id="GO:0046983">
    <property type="term" value="F:protein dimerization activity"/>
    <property type="evidence" value="ECO:0007669"/>
    <property type="project" value="InterPro"/>
</dbReference>
<accession>A0AAU7BRB7</accession>
<dbReference type="Pfam" id="PF02742">
    <property type="entry name" value="Fe_dep_repr_C"/>
    <property type="match status" value="1"/>
</dbReference>
<dbReference type="InterPro" id="IPR007167">
    <property type="entry name" value="Fe-transptr_FeoA-like"/>
</dbReference>
<keyword evidence="9" id="KW-0010">Activator</keyword>
<dbReference type="InterPro" id="IPR050536">
    <property type="entry name" value="DtxR_MntR_Metal-Reg"/>
</dbReference>
<keyword evidence="6" id="KW-0678">Repressor</keyword>
<comment type="subcellular location">
    <subcellularLocation>
        <location evidence="1">Cytoplasm</location>
    </subcellularLocation>
</comment>
<evidence type="ECO:0000256" key="13">
    <source>
        <dbReference type="ARBA" id="ARBA00032593"/>
    </source>
</evidence>
<dbReference type="SUPFAM" id="SSF47979">
    <property type="entry name" value="Iron-dependent repressor protein, dimerization domain"/>
    <property type="match status" value="1"/>
</dbReference>
<evidence type="ECO:0000256" key="8">
    <source>
        <dbReference type="ARBA" id="ARBA00023125"/>
    </source>
</evidence>
<dbReference type="PANTHER" id="PTHR33238">
    <property type="entry name" value="IRON (METAL) DEPENDENT REPRESSOR, DTXR FAMILY"/>
    <property type="match status" value="1"/>
</dbReference>
<organism evidence="15">
    <name type="scientific">Pontimicrobium sp. SW4</name>
    <dbReference type="NCBI Taxonomy" id="3153519"/>
    <lineage>
        <taxon>Bacteria</taxon>
        <taxon>Pseudomonadati</taxon>
        <taxon>Bacteroidota</taxon>
        <taxon>Flavobacteriia</taxon>
        <taxon>Flavobacteriales</taxon>
        <taxon>Flavobacteriaceae</taxon>
        <taxon>Pontimicrobium</taxon>
    </lineage>
</organism>
<protein>
    <recommendedName>
        <fullName evidence="4">Transcriptional regulator MntR</fullName>
    </recommendedName>
    <alternativeName>
        <fullName evidence="13">Manganese transport regulator</fullName>
    </alternativeName>
</protein>
<gene>
    <name evidence="15" type="ORF">ABGB03_13675</name>
</gene>